<reference evidence="2" key="1">
    <citation type="journal article" date="2018" name="DNA Res.">
        <title>Multiple hybrid de novo genome assembly of finger millet, an orphan allotetraploid crop.</title>
        <authorList>
            <person name="Hatakeyama M."/>
            <person name="Aluri S."/>
            <person name="Balachadran M.T."/>
            <person name="Sivarajan S.R."/>
            <person name="Patrignani A."/>
            <person name="Gruter S."/>
            <person name="Poveda L."/>
            <person name="Shimizu-Inatsugi R."/>
            <person name="Baeten J."/>
            <person name="Francoijs K.J."/>
            <person name="Nataraja K.N."/>
            <person name="Reddy Y.A.N."/>
            <person name="Phadnis S."/>
            <person name="Ravikumar R.L."/>
            <person name="Schlapbach R."/>
            <person name="Sreeman S.M."/>
            <person name="Shimizu K.K."/>
        </authorList>
    </citation>
    <scope>NUCLEOTIDE SEQUENCE</scope>
</reference>
<protein>
    <submittedName>
        <fullName evidence="2">Uncharacterized protein</fullName>
    </submittedName>
</protein>
<dbReference type="AlphaFoldDB" id="A0AAV5FT78"/>
<feature type="signal peptide" evidence="1">
    <location>
        <begin position="1"/>
        <end position="23"/>
    </location>
</feature>
<dbReference type="Proteomes" id="UP001054889">
    <property type="component" value="Unassembled WGS sequence"/>
</dbReference>
<proteinExistence type="predicted"/>
<evidence type="ECO:0000313" key="3">
    <source>
        <dbReference type="Proteomes" id="UP001054889"/>
    </source>
</evidence>
<accession>A0AAV5FT78</accession>
<evidence type="ECO:0000313" key="2">
    <source>
        <dbReference type="EMBL" id="GJN37690.1"/>
    </source>
</evidence>
<gene>
    <name evidence="2" type="primary">gb26671</name>
    <name evidence="2" type="ORF">PR202_gb26671</name>
</gene>
<reference evidence="2" key="2">
    <citation type="submission" date="2021-12" db="EMBL/GenBank/DDBJ databases">
        <title>Resequencing data analysis of finger millet.</title>
        <authorList>
            <person name="Hatakeyama M."/>
            <person name="Aluri S."/>
            <person name="Balachadran M.T."/>
            <person name="Sivarajan S.R."/>
            <person name="Poveda L."/>
            <person name="Shimizu-Inatsugi R."/>
            <person name="Schlapbach R."/>
            <person name="Sreeman S.M."/>
            <person name="Shimizu K.K."/>
        </authorList>
    </citation>
    <scope>NUCLEOTIDE SEQUENCE</scope>
</reference>
<evidence type="ECO:0000256" key="1">
    <source>
        <dbReference type="SAM" id="SignalP"/>
    </source>
</evidence>
<name>A0AAV5FT78_ELECO</name>
<keyword evidence="1" id="KW-0732">Signal</keyword>
<comment type="caution">
    <text evidence="2">The sequence shown here is derived from an EMBL/GenBank/DDBJ whole genome shotgun (WGS) entry which is preliminary data.</text>
</comment>
<keyword evidence="3" id="KW-1185">Reference proteome</keyword>
<feature type="chain" id="PRO_5043955175" evidence="1">
    <location>
        <begin position="24"/>
        <end position="105"/>
    </location>
</feature>
<sequence length="105" mass="11074">MPSLRPILLVAAMALWSATCVAAQDTFLPPSPPGGASPFPFCPTRPAGVSTMPFPWSSPSLPPPSPRAVYPQDPGYFPSVACRVSRGEPWLPLASVLSAFVILLL</sequence>
<dbReference type="EMBL" id="BQKI01000095">
    <property type="protein sequence ID" value="GJN37690.1"/>
    <property type="molecule type" value="Genomic_DNA"/>
</dbReference>
<organism evidence="2 3">
    <name type="scientific">Eleusine coracana subsp. coracana</name>
    <dbReference type="NCBI Taxonomy" id="191504"/>
    <lineage>
        <taxon>Eukaryota</taxon>
        <taxon>Viridiplantae</taxon>
        <taxon>Streptophyta</taxon>
        <taxon>Embryophyta</taxon>
        <taxon>Tracheophyta</taxon>
        <taxon>Spermatophyta</taxon>
        <taxon>Magnoliopsida</taxon>
        <taxon>Liliopsida</taxon>
        <taxon>Poales</taxon>
        <taxon>Poaceae</taxon>
        <taxon>PACMAD clade</taxon>
        <taxon>Chloridoideae</taxon>
        <taxon>Cynodonteae</taxon>
        <taxon>Eleusininae</taxon>
        <taxon>Eleusine</taxon>
    </lineage>
</organism>